<keyword evidence="2" id="KW-0614">Plasmid</keyword>
<feature type="coiled-coil region" evidence="1">
    <location>
        <begin position="323"/>
        <end position="350"/>
    </location>
</feature>
<proteinExistence type="predicted"/>
<keyword evidence="1" id="KW-0175">Coiled coil</keyword>
<evidence type="ECO:0000313" key="2">
    <source>
        <dbReference type="EMBL" id="BET39560.1"/>
    </source>
</evidence>
<geneLocation type="plasmid" evidence="2 3">
    <name>pSAP_1</name>
</geneLocation>
<protein>
    <submittedName>
        <fullName evidence="2">Uncharacterized protein</fullName>
    </submittedName>
</protein>
<dbReference type="Proteomes" id="UP001473424">
    <property type="component" value="Plasmid pSAP_1"/>
</dbReference>
<keyword evidence="3" id="KW-1185">Reference proteome</keyword>
<accession>A0ABM8JQG8</accession>
<organism evidence="2 3">
    <name type="scientific">Spiroplasma ixodetis</name>
    <dbReference type="NCBI Taxonomy" id="2141"/>
    <lineage>
        <taxon>Bacteria</taxon>
        <taxon>Bacillati</taxon>
        <taxon>Mycoplasmatota</taxon>
        <taxon>Mollicutes</taxon>
        <taxon>Entomoplasmatales</taxon>
        <taxon>Spiroplasmataceae</taxon>
        <taxon>Spiroplasma</taxon>
    </lineage>
</organism>
<gene>
    <name evidence="2" type="ORF">SAP269_21490</name>
</gene>
<dbReference type="EMBL" id="AP028956">
    <property type="protein sequence ID" value="BET39560.1"/>
    <property type="molecule type" value="Genomic_DNA"/>
</dbReference>
<evidence type="ECO:0000256" key="1">
    <source>
        <dbReference type="SAM" id="Coils"/>
    </source>
</evidence>
<sequence>MKYFSLSYWFKLWVLSAPLFNDKTQGINAKSIDNNQKIKDWASNNTNLQSINQYMAFTNSSTNYQPYNLSQTTNETKIITNSDQNKKRVKRCSERDRDCYLRESAQLTIKLSMDWAEQNNQRETNYINSLDPRISFLGSDMKQIGVLWLDTAVNRIKFYPKTYYDGTNGRNSNEQIFGTYKNIFIRDKNDNLIRHITFNTDNFMGSVLDDHNLNSKKVPNDGLDYEDGYTIEITSSPADTTLFKRDECCNWYWNNSKNEHTEKLVIINNWLWHNNYYQEKYFSLLVDWKNKVKNGRNDSYEWILQHLFDYKHVMQTIQNTIAIDNLKTEISQIYNKISQLETQIRNLQNKSINGLSACSSTAGAINNINGALKVASTAFSFIPVFGQGISAVISLTSSACALAGAYGRKRRDVFTTNIKNKFDDNFIKSINQEQHLPPITNNNNYIANNITNL</sequence>
<dbReference type="RefSeq" id="WP_353307306.1">
    <property type="nucleotide sequence ID" value="NZ_AP028956.1"/>
</dbReference>
<evidence type="ECO:0000313" key="3">
    <source>
        <dbReference type="Proteomes" id="UP001473424"/>
    </source>
</evidence>
<reference evidence="3" key="1">
    <citation type="journal article" date="2024" name="FEMS Microbiol. Lett.">
        <title>Genomic insights into Spiroplasma endosymbionts that induce male-killing and protective phenotypes in the pea aphid.</title>
        <authorList>
            <person name="Arai H."/>
            <person name="Legeai F."/>
            <person name="Kageyama D."/>
            <person name="Sugio A."/>
            <person name="Simon J.C."/>
        </authorList>
    </citation>
    <scope>NUCLEOTIDE SEQUENCE [LARGE SCALE GENOMIC DNA]</scope>
    <source>
        <strain evidence="3">sAp269</strain>
        <plasmid evidence="3">pSAP_1</plasmid>
    </source>
</reference>
<name>A0ABM8JQG8_9MOLU</name>